<reference evidence="7" key="1">
    <citation type="submission" date="2022-03" db="EMBL/GenBank/DDBJ databases">
        <authorList>
            <person name="Martin H S."/>
        </authorList>
    </citation>
    <scope>NUCLEOTIDE SEQUENCE</scope>
</reference>
<evidence type="ECO:0000313" key="8">
    <source>
        <dbReference type="Proteomes" id="UP000837857"/>
    </source>
</evidence>
<accession>A0ABN8HYN8</accession>
<proteinExistence type="predicted"/>
<evidence type="ECO:0000256" key="4">
    <source>
        <dbReference type="ARBA" id="ARBA00022801"/>
    </source>
</evidence>
<keyword evidence="2" id="KW-0507">mRNA processing</keyword>
<dbReference type="Pfam" id="PF07521">
    <property type="entry name" value="RMMBL"/>
    <property type="match status" value="1"/>
</dbReference>
<dbReference type="InterPro" id="IPR022712">
    <property type="entry name" value="Beta_Casp"/>
</dbReference>
<evidence type="ECO:0000256" key="5">
    <source>
        <dbReference type="ARBA" id="ARBA00023242"/>
    </source>
</evidence>
<dbReference type="PANTHER" id="PTHR11203">
    <property type="entry name" value="CLEAVAGE AND POLYADENYLATION SPECIFICITY FACTOR FAMILY MEMBER"/>
    <property type="match status" value="1"/>
</dbReference>
<feature type="non-terminal residue" evidence="7">
    <location>
        <position position="1"/>
    </location>
</feature>
<evidence type="ECO:0000259" key="6">
    <source>
        <dbReference type="SMART" id="SM01098"/>
    </source>
</evidence>
<dbReference type="Pfam" id="PF11718">
    <property type="entry name" value="CPSF73-100_C"/>
    <property type="match status" value="1"/>
</dbReference>
<comment type="subcellular location">
    <subcellularLocation>
        <location evidence="1">Nucleus</location>
    </subcellularLocation>
</comment>
<dbReference type="EMBL" id="OW152826">
    <property type="protein sequence ID" value="CAH2041948.1"/>
    <property type="molecule type" value="Genomic_DNA"/>
</dbReference>
<sequence>MASPGMMQSGLSRELFESWCTDPKNGVIIAGYCVEGTLAKTILSEPEEITSMSGQKLPLKMSVDYISFSAHTDYQQTSEFINILKPPHVVLVHGEQNEMSRLRAALQREHRGRLQVHTPRNTQQLALAFRGDKTAKVVGSLAMEEPLPGSLLQGILVKRNFNYHIMAPADLNKYTELTQSELTQRQSIHFAGAPALLRHAMLQLAGNVEFLSDTRWRLYGCVDMLVEPPVVTLEWQAQPVTDMFADAAAAGVLAAAALPAPRAPPLAPKLDRMLFKECAIEMLQEMFGEDNVPKMFKGDKLYVTVNDKKVDIDLLTLEARCSADAALERTVGGAVARLHAALAPPRALRPQQGPREE</sequence>
<protein>
    <recommendedName>
        <fullName evidence="6">Pre-mRNA 3'-end-processing endonuclease polyadenylation factor C-term domain-containing protein</fullName>
    </recommendedName>
</protein>
<gene>
    <name evidence="7" type="ORF">IPOD504_LOCUS3482</name>
</gene>
<feature type="domain" description="Pre-mRNA 3'-end-processing endonuclease polyadenylation factor C-term" evidence="6">
    <location>
        <begin position="148"/>
        <end position="345"/>
    </location>
</feature>
<name>A0ABN8HYN8_9NEOP</name>
<evidence type="ECO:0000256" key="1">
    <source>
        <dbReference type="ARBA" id="ARBA00004123"/>
    </source>
</evidence>
<dbReference type="Proteomes" id="UP000837857">
    <property type="component" value="Chromosome 14"/>
</dbReference>
<dbReference type="Gene3D" id="3.40.50.10890">
    <property type="match status" value="1"/>
</dbReference>
<keyword evidence="8" id="KW-1185">Reference proteome</keyword>
<dbReference type="InterPro" id="IPR036866">
    <property type="entry name" value="RibonucZ/Hydroxyglut_hydro"/>
</dbReference>
<dbReference type="InterPro" id="IPR021718">
    <property type="entry name" value="CPSF73-100_C"/>
</dbReference>
<evidence type="ECO:0000256" key="3">
    <source>
        <dbReference type="ARBA" id="ARBA00022722"/>
    </source>
</evidence>
<dbReference type="Pfam" id="PF10996">
    <property type="entry name" value="Beta-Casp"/>
    <property type="match status" value="1"/>
</dbReference>
<keyword evidence="3" id="KW-0540">Nuclease</keyword>
<evidence type="ECO:0000313" key="7">
    <source>
        <dbReference type="EMBL" id="CAH2041948.1"/>
    </source>
</evidence>
<keyword evidence="4" id="KW-0378">Hydrolase</keyword>
<dbReference type="InterPro" id="IPR011108">
    <property type="entry name" value="RMMBL"/>
</dbReference>
<organism evidence="7 8">
    <name type="scientific">Iphiclides podalirius</name>
    <name type="common">scarce swallowtail</name>
    <dbReference type="NCBI Taxonomy" id="110791"/>
    <lineage>
        <taxon>Eukaryota</taxon>
        <taxon>Metazoa</taxon>
        <taxon>Ecdysozoa</taxon>
        <taxon>Arthropoda</taxon>
        <taxon>Hexapoda</taxon>
        <taxon>Insecta</taxon>
        <taxon>Pterygota</taxon>
        <taxon>Neoptera</taxon>
        <taxon>Endopterygota</taxon>
        <taxon>Lepidoptera</taxon>
        <taxon>Glossata</taxon>
        <taxon>Ditrysia</taxon>
        <taxon>Papilionoidea</taxon>
        <taxon>Papilionidae</taxon>
        <taxon>Papilioninae</taxon>
        <taxon>Iphiclides</taxon>
    </lineage>
</organism>
<dbReference type="SUPFAM" id="SSF56281">
    <property type="entry name" value="Metallo-hydrolase/oxidoreductase"/>
    <property type="match status" value="1"/>
</dbReference>
<dbReference type="PANTHER" id="PTHR11203:SF11">
    <property type="entry name" value="CLEAVAGE AND POLYADENYLATION SPECIFICITY FACTOR SUBUNIT 3"/>
    <property type="match status" value="1"/>
</dbReference>
<keyword evidence="5" id="KW-0539">Nucleus</keyword>
<dbReference type="InterPro" id="IPR050698">
    <property type="entry name" value="MBL"/>
</dbReference>
<evidence type="ECO:0000256" key="2">
    <source>
        <dbReference type="ARBA" id="ARBA00022664"/>
    </source>
</evidence>
<dbReference type="SMART" id="SM01098">
    <property type="entry name" value="CPSF73-100_C"/>
    <property type="match status" value="1"/>
</dbReference>